<organism evidence="3 4">
    <name type="scientific">Steccherinum ochraceum</name>
    <dbReference type="NCBI Taxonomy" id="92696"/>
    <lineage>
        <taxon>Eukaryota</taxon>
        <taxon>Fungi</taxon>
        <taxon>Dikarya</taxon>
        <taxon>Basidiomycota</taxon>
        <taxon>Agaricomycotina</taxon>
        <taxon>Agaricomycetes</taxon>
        <taxon>Polyporales</taxon>
        <taxon>Steccherinaceae</taxon>
        <taxon>Steccherinum</taxon>
    </lineage>
</organism>
<accession>A0A4R0R1G8</accession>
<feature type="chain" id="PRO_5020385634" evidence="2">
    <location>
        <begin position="21"/>
        <end position="163"/>
    </location>
</feature>
<protein>
    <submittedName>
        <fullName evidence="3">Uncharacterized protein</fullName>
    </submittedName>
</protein>
<dbReference type="EMBL" id="RWJN01000552">
    <property type="protein sequence ID" value="TCD60731.1"/>
    <property type="molecule type" value="Genomic_DNA"/>
</dbReference>
<keyword evidence="4" id="KW-1185">Reference proteome</keyword>
<reference evidence="3 4" key="1">
    <citation type="submission" date="2018-11" db="EMBL/GenBank/DDBJ databases">
        <title>Genome assembly of Steccherinum ochraceum LE-BIN_3174, the white-rot fungus of the Steccherinaceae family (The Residual Polyporoid clade, Polyporales, Basidiomycota).</title>
        <authorList>
            <person name="Fedorova T.V."/>
            <person name="Glazunova O.A."/>
            <person name="Landesman E.O."/>
            <person name="Moiseenko K.V."/>
            <person name="Psurtseva N.V."/>
            <person name="Savinova O.S."/>
            <person name="Shakhova N.V."/>
            <person name="Tyazhelova T.V."/>
            <person name="Vasina D.V."/>
        </authorList>
    </citation>
    <scope>NUCLEOTIDE SEQUENCE [LARGE SCALE GENOMIC DNA]</scope>
    <source>
        <strain evidence="3 4">LE-BIN_3174</strain>
    </source>
</reference>
<evidence type="ECO:0000256" key="1">
    <source>
        <dbReference type="SAM" id="MobiDB-lite"/>
    </source>
</evidence>
<feature type="signal peptide" evidence="2">
    <location>
        <begin position="1"/>
        <end position="20"/>
    </location>
</feature>
<name>A0A4R0R1G8_9APHY</name>
<proteinExistence type="predicted"/>
<evidence type="ECO:0000313" key="4">
    <source>
        <dbReference type="Proteomes" id="UP000292702"/>
    </source>
</evidence>
<evidence type="ECO:0000256" key="2">
    <source>
        <dbReference type="SAM" id="SignalP"/>
    </source>
</evidence>
<feature type="region of interest" description="Disordered" evidence="1">
    <location>
        <begin position="134"/>
        <end position="163"/>
    </location>
</feature>
<sequence>MRYSTMLATLFSVAVTSVAAVPTFYGDADGLVARSDHPSTSLILRHFEARDDYRELVVRDVLESLYVRDLNRNLQTRAGAEEEPGEPSRRMRYLSFNVPALFCDPLTTTVVSIQRTRRSSSSWDSEEKRCALKDISGAERWGEEEINGSGSGKDADLGGKGSS</sequence>
<evidence type="ECO:0000313" key="3">
    <source>
        <dbReference type="EMBL" id="TCD60731.1"/>
    </source>
</evidence>
<gene>
    <name evidence="3" type="ORF">EIP91_009614</name>
</gene>
<dbReference type="Proteomes" id="UP000292702">
    <property type="component" value="Unassembled WGS sequence"/>
</dbReference>
<comment type="caution">
    <text evidence="3">The sequence shown here is derived from an EMBL/GenBank/DDBJ whole genome shotgun (WGS) entry which is preliminary data.</text>
</comment>
<feature type="compositionally biased region" description="Basic and acidic residues" evidence="1">
    <location>
        <begin position="134"/>
        <end position="143"/>
    </location>
</feature>
<keyword evidence="2" id="KW-0732">Signal</keyword>
<dbReference type="AlphaFoldDB" id="A0A4R0R1G8"/>